<proteinExistence type="predicted"/>
<dbReference type="SUPFAM" id="SSF52091">
    <property type="entry name" value="SpoIIaa-like"/>
    <property type="match status" value="1"/>
</dbReference>
<reference evidence="3" key="1">
    <citation type="submission" date="2017-09" db="EMBL/GenBank/DDBJ databases">
        <authorList>
            <person name="Varghese N."/>
            <person name="Submissions S."/>
        </authorList>
    </citation>
    <scope>NUCLEOTIDE SEQUENCE [LARGE SCALE GENOMIC DNA]</scope>
    <source>
        <strain evidence="3">DSM 15103</strain>
    </source>
</reference>
<sequence length="99" mass="11530">MEYHKRDETIYIKLKSDFIYPTVKKIENLLNVESFENLVIDLSESKIVDSEAVKFLYSALKEGISITLVNPPEIYGKILKILQLDDHMKDIKIVMEGRQ</sequence>
<dbReference type="InterPro" id="IPR002645">
    <property type="entry name" value="STAS_dom"/>
</dbReference>
<organism evidence="2 3">
    <name type="scientific">Persephonella hydrogeniphila</name>
    <dbReference type="NCBI Taxonomy" id="198703"/>
    <lineage>
        <taxon>Bacteria</taxon>
        <taxon>Pseudomonadati</taxon>
        <taxon>Aquificota</taxon>
        <taxon>Aquificia</taxon>
        <taxon>Aquificales</taxon>
        <taxon>Hydrogenothermaceae</taxon>
        <taxon>Persephonella</taxon>
    </lineage>
</organism>
<dbReference type="Gene3D" id="3.30.750.24">
    <property type="entry name" value="STAS domain"/>
    <property type="match status" value="1"/>
</dbReference>
<keyword evidence="3" id="KW-1185">Reference proteome</keyword>
<dbReference type="RefSeq" id="WP_097000731.1">
    <property type="nucleotide sequence ID" value="NZ_OBEI01000007.1"/>
</dbReference>
<evidence type="ECO:0000259" key="1">
    <source>
        <dbReference type="PROSITE" id="PS50801"/>
    </source>
</evidence>
<evidence type="ECO:0000313" key="3">
    <source>
        <dbReference type="Proteomes" id="UP000219036"/>
    </source>
</evidence>
<dbReference type="InterPro" id="IPR036513">
    <property type="entry name" value="STAS_dom_sf"/>
</dbReference>
<dbReference type="PROSITE" id="PS50801">
    <property type="entry name" value="STAS"/>
    <property type="match status" value="1"/>
</dbReference>
<feature type="domain" description="STAS" evidence="1">
    <location>
        <begin position="1"/>
        <end position="83"/>
    </location>
</feature>
<protein>
    <submittedName>
        <fullName evidence="2">STAS domain-containing protein</fullName>
    </submittedName>
</protein>
<name>A0A285NJA3_9AQUI</name>
<dbReference type="Pfam" id="PF01740">
    <property type="entry name" value="STAS"/>
    <property type="match status" value="1"/>
</dbReference>
<accession>A0A285NJA3</accession>
<evidence type="ECO:0000313" key="2">
    <source>
        <dbReference type="EMBL" id="SNZ09570.1"/>
    </source>
</evidence>
<dbReference type="AlphaFoldDB" id="A0A285NJA3"/>
<dbReference type="OrthoDB" id="15034at2"/>
<dbReference type="Proteomes" id="UP000219036">
    <property type="component" value="Unassembled WGS sequence"/>
</dbReference>
<gene>
    <name evidence="2" type="ORF">SAMN06265182_1570</name>
</gene>
<dbReference type="EMBL" id="OBEI01000007">
    <property type="protein sequence ID" value="SNZ09570.1"/>
    <property type="molecule type" value="Genomic_DNA"/>
</dbReference>